<proteinExistence type="predicted"/>
<evidence type="ECO:0000259" key="1">
    <source>
        <dbReference type="Pfam" id="PF13847"/>
    </source>
</evidence>
<evidence type="ECO:0000313" key="2">
    <source>
        <dbReference type="EMBL" id="OEJ75833.1"/>
    </source>
</evidence>
<dbReference type="PANTHER" id="PTHR45128:SF1">
    <property type="entry name" value="S-ADENOSYLMETHIONINE-DEPENDENT METHYLTRANSFERASE RV2258C"/>
    <property type="match status" value="1"/>
</dbReference>
<dbReference type="STRING" id="1781255.BH720_07855"/>
<accession>A0A1E5QNC7</accession>
<reference evidence="2" key="1">
    <citation type="submission" date="2016-09" db="EMBL/GenBank/DDBJ databases">
        <title>Draft genome of thermotolerant cyanobacterium Desertifilum sp. strain IPPAS B-1220.</title>
        <authorList>
            <person name="Sinetova M.A."/>
            <person name="Bolakhan K."/>
            <person name="Zayadan B.K."/>
            <person name="Mironov K.S."/>
            <person name="Ustinova V."/>
            <person name="Kupriyanova E.V."/>
            <person name="Sidorov R.A."/>
            <person name="Skrypnik A.N."/>
            <person name="Gogoleva N.E."/>
            <person name="Gogolev Y.V."/>
            <person name="Los D.A."/>
        </authorList>
    </citation>
    <scope>NUCLEOTIDE SEQUENCE [LARGE SCALE GENOMIC DNA]</scope>
    <source>
        <strain evidence="2">IPPAS B-1220</strain>
    </source>
</reference>
<dbReference type="OrthoDB" id="649979at2"/>
<dbReference type="Pfam" id="PF13847">
    <property type="entry name" value="Methyltransf_31"/>
    <property type="match status" value="1"/>
</dbReference>
<dbReference type="EMBL" id="MJGC01000044">
    <property type="protein sequence ID" value="OEJ75833.1"/>
    <property type="molecule type" value="Genomic_DNA"/>
</dbReference>
<sequence length="439" mass="50739">MSKLTAEMVENLRQHFNTAPYPRIPLERSPKDEPPYQLYIHSLVTPYYIRDQKVVSTEGKVILDAGCGSGYKALLLAEANPGAQIIGIDISEKSVELARDRFRYHGLENGEFHAMKLEELTDLPHRFDYINCDEVLYLVPDPLEGLKAMKAVLTPQGIIRTNLHSLSQRLIYYMAQEAFTLLGVRTDAPQEEEVEAVREIMAVIKDETWLKKRSWYAEYCKEGNEESILANHILRGDRGFSVREMFELLEAAELEFIEMVQSRTWQIKDLFEEPDKASKIIGKSWDEISQRKQLEWFETLHPYHRLIDFWCGNLQVNSQVLSIEKWGEEDWVNAKVTLHPQNKNDFKRDRLIQSINEKTAVFLGDNSLVEENLNYIDSSLGACLLQVWEKPATVKYLLDCWLRINPVDPVTLQAKDEEKAFSELKKGLRILCEAGVIFL</sequence>
<gene>
    <name evidence="2" type="ORF">BH720_07855</name>
</gene>
<dbReference type="CDD" id="cd02440">
    <property type="entry name" value="AdoMet_MTases"/>
    <property type="match status" value="1"/>
</dbReference>
<dbReference type="SUPFAM" id="SSF53335">
    <property type="entry name" value="S-adenosyl-L-methionine-dependent methyltransferases"/>
    <property type="match status" value="1"/>
</dbReference>
<protein>
    <recommendedName>
        <fullName evidence="1">Methyltransferase domain-containing protein</fullName>
    </recommendedName>
</protein>
<feature type="non-terminal residue" evidence="2">
    <location>
        <position position="439"/>
    </location>
</feature>
<comment type="caution">
    <text evidence="2">The sequence shown here is derived from an EMBL/GenBank/DDBJ whole genome shotgun (WGS) entry which is preliminary data.</text>
</comment>
<dbReference type="InterPro" id="IPR053173">
    <property type="entry name" value="SAM-binding_MTase"/>
</dbReference>
<dbReference type="PANTHER" id="PTHR45128">
    <property type="entry name" value="METHYLTRANSFERASE TYPE 11"/>
    <property type="match status" value="1"/>
</dbReference>
<dbReference type="InterPro" id="IPR025714">
    <property type="entry name" value="Methyltranfer_dom"/>
</dbReference>
<organism evidence="2">
    <name type="scientific">Desertifilum tharense IPPAS B-1220</name>
    <dbReference type="NCBI Taxonomy" id="1781255"/>
    <lineage>
        <taxon>Bacteria</taxon>
        <taxon>Bacillati</taxon>
        <taxon>Cyanobacteriota</taxon>
        <taxon>Cyanophyceae</taxon>
        <taxon>Desertifilales</taxon>
        <taxon>Desertifilaceae</taxon>
        <taxon>Desertifilum</taxon>
    </lineage>
</organism>
<feature type="domain" description="Methyltransferase" evidence="1">
    <location>
        <begin position="57"/>
        <end position="178"/>
    </location>
</feature>
<name>A0A1E5QNC7_9CYAN</name>
<dbReference type="AlphaFoldDB" id="A0A1E5QNC7"/>
<dbReference type="Gene3D" id="3.40.50.150">
    <property type="entry name" value="Vaccinia Virus protein VP39"/>
    <property type="match status" value="1"/>
</dbReference>
<dbReference type="InterPro" id="IPR029063">
    <property type="entry name" value="SAM-dependent_MTases_sf"/>
</dbReference>